<feature type="domain" description="N-acetyltransferase" evidence="1">
    <location>
        <begin position="90"/>
        <end position="224"/>
    </location>
</feature>
<dbReference type="InterPro" id="IPR000182">
    <property type="entry name" value="GNAT_dom"/>
</dbReference>
<dbReference type="InterPro" id="IPR016181">
    <property type="entry name" value="Acyl_CoA_acyltransferase"/>
</dbReference>
<dbReference type="STRING" id="1209931.A0A135SFV5"/>
<gene>
    <name evidence="2" type="ORF">CSAL01_00365</name>
</gene>
<dbReference type="EMBL" id="JFFI01002402">
    <property type="protein sequence ID" value="KXH34784.1"/>
    <property type="molecule type" value="Genomic_DNA"/>
</dbReference>
<proteinExistence type="predicted"/>
<evidence type="ECO:0000259" key="1">
    <source>
        <dbReference type="PROSITE" id="PS51186"/>
    </source>
</evidence>
<dbReference type="Proteomes" id="UP000070121">
    <property type="component" value="Unassembled WGS sequence"/>
</dbReference>
<organism evidence="2 3">
    <name type="scientific">Colletotrichum salicis</name>
    <dbReference type="NCBI Taxonomy" id="1209931"/>
    <lineage>
        <taxon>Eukaryota</taxon>
        <taxon>Fungi</taxon>
        <taxon>Dikarya</taxon>
        <taxon>Ascomycota</taxon>
        <taxon>Pezizomycotina</taxon>
        <taxon>Sordariomycetes</taxon>
        <taxon>Hypocreomycetidae</taxon>
        <taxon>Glomerellales</taxon>
        <taxon>Glomerellaceae</taxon>
        <taxon>Colletotrichum</taxon>
        <taxon>Colletotrichum acutatum species complex</taxon>
    </lineage>
</organism>
<dbReference type="OrthoDB" id="2115692at2759"/>
<evidence type="ECO:0000313" key="3">
    <source>
        <dbReference type="Proteomes" id="UP000070121"/>
    </source>
</evidence>
<dbReference type="PROSITE" id="PS51186">
    <property type="entry name" value="GNAT"/>
    <property type="match status" value="1"/>
</dbReference>
<dbReference type="PANTHER" id="PTHR42791:SF1">
    <property type="entry name" value="N-ACETYLTRANSFERASE DOMAIN-CONTAINING PROTEIN"/>
    <property type="match status" value="1"/>
</dbReference>
<name>A0A135SFV5_9PEZI</name>
<sequence>MASTSVLRDVSPIQLDQLIELACRIWVDDPAFSMLFTKRHDDRTENVRVIWRLILMYEMAKAGTVITIARDVSETEEGRYVGLGIWQRHGITENAKSWQVNSLRKRFMMLQVVLEYWYRLLVGSLPASKVRELMGQLNKAQSLYPTERWRLCWLGVSPGARGRGIGRGLIQWGLDRSEEEAVPMVLEASNAGAILYRKYGFKEIGRQTFDGGKHTQPIMLREAVGTSSSD</sequence>
<evidence type="ECO:0000313" key="2">
    <source>
        <dbReference type="EMBL" id="KXH34784.1"/>
    </source>
</evidence>
<dbReference type="PANTHER" id="PTHR42791">
    <property type="entry name" value="GNAT FAMILY ACETYLTRANSFERASE"/>
    <property type="match status" value="1"/>
</dbReference>
<dbReference type="GO" id="GO:0016747">
    <property type="term" value="F:acyltransferase activity, transferring groups other than amino-acyl groups"/>
    <property type="evidence" value="ECO:0007669"/>
    <property type="project" value="InterPro"/>
</dbReference>
<keyword evidence="3" id="KW-1185">Reference proteome</keyword>
<reference evidence="2 3" key="1">
    <citation type="submission" date="2014-02" db="EMBL/GenBank/DDBJ databases">
        <title>The genome sequence of Colletotrichum salicis CBS 607.94.</title>
        <authorList>
            <person name="Baroncelli R."/>
            <person name="Thon M.R."/>
        </authorList>
    </citation>
    <scope>NUCLEOTIDE SEQUENCE [LARGE SCALE GENOMIC DNA]</scope>
    <source>
        <strain evidence="2 3">CBS 607.94</strain>
    </source>
</reference>
<dbReference type="SUPFAM" id="SSF55729">
    <property type="entry name" value="Acyl-CoA N-acyltransferases (Nat)"/>
    <property type="match status" value="1"/>
</dbReference>
<dbReference type="Gene3D" id="3.40.630.30">
    <property type="match status" value="1"/>
</dbReference>
<dbReference type="AlphaFoldDB" id="A0A135SFV5"/>
<accession>A0A135SFV5</accession>
<comment type="caution">
    <text evidence="2">The sequence shown here is derived from an EMBL/GenBank/DDBJ whole genome shotgun (WGS) entry which is preliminary data.</text>
</comment>
<protein>
    <recommendedName>
        <fullName evidence="1">N-acetyltransferase domain-containing protein</fullName>
    </recommendedName>
</protein>
<dbReference type="Pfam" id="PF13508">
    <property type="entry name" value="Acetyltransf_7"/>
    <property type="match status" value="1"/>
</dbReference>
<dbReference type="InterPro" id="IPR052523">
    <property type="entry name" value="Trichothecene_AcTrans"/>
</dbReference>